<comment type="caution">
    <text evidence="2">The sequence shown here is derived from an EMBL/GenBank/DDBJ whole genome shotgun (WGS) entry which is preliminary data.</text>
</comment>
<proteinExistence type="predicted"/>
<evidence type="ECO:0000259" key="1">
    <source>
        <dbReference type="Pfam" id="PF26593"/>
    </source>
</evidence>
<feature type="domain" description="TraC-like" evidence="1">
    <location>
        <begin position="18"/>
        <end position="194"/>
    </location>
</feature>
<name>A0A2H0DVZ2_9BACT</name>
<dbReference type="EMBL" id="PCTS01000034">
    <property type="protein sequence ID" value="PIP86347.1"/>
    <property type="molecule type" value="Genomic_DNA"/>
</dbReference>
<dbReference type="AlphaFoldDB" id="A0A2H0DVZ2"/>
<gene>
    <name evidence="2" type="ORF">COW82_02510</name>
</gene>
<dbReference type="Pfam" id="PF26593">
    <property type="entry name" value="TraC-like"/>
    <property type="match status" value="1"/>
</dbReference>
<reference evidence="2 3" key="1">
    <citation type="submission" date="2017-09" db="EMBL/GenBank/DDBJ databases">
        <title>Depth-based differentiation of microbial function through sediment-hosted aquifers and enrichment of novel symbionts in the deep terrestrial subsurface.</title>
        <authorList>
            <person name="Probst A.J."/>
            <person name="Ladd B."/>
            <person name="Jarett J.K."/>
            <person name="Geller-Mcgrath D.E."/>
            <person name="Sieber C.M."/>
            <person name="Emerson J.B."/>
            <person name="Anantharaman K."/>
            <person name="Thomas B.C."/>
            <person name="Malmstrom R."/>
            <person name="Stieglmeier M."/>
            <person name="Klingl A."/>
            <person name="Woyke T."/>
            <person name="Ryan C.M."/>
            <person name="Banfield J.F."/>
        </authorList>
    </citation>
    <scope>NUCLEOTIDE SEQUENCE [LARGE SCALE GENOMIC DNA]</scope>
    <source>
        <strain evidence="2">CG22_combo_CG10-13_8_21_14_all_43_18</strain>
    </source>
</reference>
<evidence type="ECO:0000313" key="3">
    <source>
        <dbReference type="Proteomes" id="UP000231276"/>
    </source>
</evidence>
<dbReference type="Proteomes" id="UP000231276">
    <property type="component" value="Unassembled WGS sequence"/>
</dbReference>
<evidence type="ECO:0000313" key="2">
    <source>
        <dbReference type="EMBL" id="PIP86347.1"/>
    </source>
</evidence>
<organism evidence="2 3">
    <name type="scientific">Candidatus Campbellbacteria bacterium CG22_combo_CG10-13_8_21_14_all_43_18</name>
    <dbReference type="NCBI Taxonomy" id="1974530"/>
    <lineage>
        <taxon>Bacteria</taxon>
        <taxon>Candidatus Campbelliibacteriota</taxon>
    </lineage>
</organism>
<sequence length="217" mass="24792">MAGEKPTQNFLPIKEIRDGVVVLKDGSFKTILLASSLNFALKSRDEQSAILLQFQNFLNSLDFPVQFFIQSRRLDIRPYTQTLEERYSVQRDDLMKLQIREYISFVKEFTSNTDIMTKNFFIVVGYQPPIINTDKGLLGQIFKKRSAAGKTTEDDLFYENNSQLEQRVAVVSQGLIRSGVRVIKLGTGELVELFFKIFNPGEQGRAARITKETYGNS</sequence>
<protein>
    <recommendedName>
        <fullName evidence="1">TraC-like domain-containing protein</fullName>
    </recommendedName>
</protein>
<accession>A0A2H0DVZ2</accession>
<dbReference type="InterPro" id="IPR058596">
    <property type="entry name" value="TraC-like_dom"/>
</dbReference>